<name>A0A348AF65_9FIRM</name>
<proteinExistence type="predicted"/>
<dbReference type="RefSeq" id="WP_126305930.1">
    <property type="nucleotide sequence ID" value="NZ_AP018449.1"/>
</dbReference>
<evidence type="ECO:0000313" key="2">
    <source>
        <dbReference type="Proteomes" id="UP000276437"/>
    </source>
</evidence>
<gene>
    <name evidence="1" type="ORF">MAMMFC1_00346</name>
</gene>
<dbReference type="EMBL" id="AP018449">
    <property type="protein sequence ID" value="BBB89713.1"/>
    <property type="molecule type" value="Genomic_DNA"/>
</dbReference>
<keyword evidence="2" id="KW-1185">Reference proteome</keyword>
<protein>
    <submittedName>
        <fullName evidence="1">Uncharacterized protein</fullName>
    </submittedName>
</protein>
<sequence length="177" mass="19857">MGLKDLEKLLKEKGENKGNNVEIDWEAEKNKWLNAVADFFHDIECWVGNLPNLKIDYTPITIKEEYIGHYETKKMIITMLNQNVTLEPIGTNLIGAHGRIDLKGKKGTVKFVLVPKKSQGPKVIVRISNEGEIPPLLPETEEAGNSELVWKIATPAPKVKFYDIDGDVFSDALMAVL</sequence>
<evidence type="ECO:0000313" key="1">
    <source>
        <dbReference type="EMBL" id="BBB89713.1"/>
    </source>
</evidence>
<organism evidence="1 2">
    <name type="scientific">Methylomusa anaerophila</name>
    <dbReference type="NCBI Taxonomy" id="1930071"/>
    <lineage>
        <taxon>Bacteria</taxon>
        <taxon>Bacillati</taxon>
        <taxon>Bacillota</taxon>
        <taxon>Negativicutes</taxon>
        <taxon>Selenomonadales</taxon>
        <taxon>Sporomusaceae</taxon>
        <taxon>Methylomusa</taxon>
    </lineage>
</organism>
<reference evidence="1 2" key="1">
    <citation type="journal article" date="2018" name="Int. J. Syst. Evol. Microbiol.">
        <title>Methylomusa anaerophila gen. nov., sp. nov., an anaerobic methanol-utilizing bacterium isolated from a microbial fuel cell.</title>
        <authorList>
            <person name="Amano N."/>
            <person name="Yamamuro A."/>
            <person name="Miyahara M."/>
            <person name="Kouzuma A."/>
            <person name="Abe T."/>
            <person name="Watanabe K."/>
        </authorList>
    </citation>
    <scope>NUCLEOTIDE SEQUENCE [LARGE SCALE GENOMIC DNA]</scope>
    <source>
        <strain evidence="1 2">MMFC1</strain>
    </source>
</reference>
<dbReference type="Proteomes" id="UP000276437">
    <property type="component" value="Chromosome"/>
</dbReference>
<dbReference type="OrthoDB" id="2868289at2"/>
<dbReference type="KEGG" id="mana:MAMMFC1_00346"/>
<dbReference type="AlphaFoldDB" id="A0A348AF65"/>
<accession>A0A348AF65</accession>